<dbReference type="FunFam" id="1.20.1560.10:FF:000013">
    <property type="entry name" value="ABC transporter C family member 2"/>
    <property type="match status" value="1"/>
</dbReference>
<accession>A0ABD3QV12</accession>
<dbReference type="InterPro" id="IPR044746">
    <property type="entry name" value="ABCC_6TM_D1"/>
</dbReference>
<gene>
    <name evidence="14" type="ORF">ACHAW5_005871</name>
</gene>
<dbReference type="EMBL" id="JALLAZ020000090">
    <property type="protein sequence ID" value="KAL3804273.1"/>
    <property type="molecule type" value="Genomic_DNA"/>
</dbReference>
<feature type="transmembrane region" description="Helical" evidence="11">
    <location>
        <begin position="309"/>
        <end position="331"/>
    </location>
</feature>
<dbReference type="Gene3D" id="3.40.50.300">
    <property type="entry name" value="P-loop containing nucleotide triphosphate hydrolases"/>
    <property type="match status" value="2"/>
</dbReference>
<comment type="caution">
    <text evidence="14">The sequence shown here is derived from an EMBL/GenBank/DDBJ whole genome shotgun (WGS) entry which is preliminary data.</text>
</comment>
<dbReference type="GO" id="GO:0005524">
    <property type="term" value="F:ATP binding"/>
    <property type="evidence" value="ECO:0007669"/>
    <property type="project" value="UniProtKB-KW"/>
</dbReference>
<organism evidence="14 15">
    <name type="scientific">Stephanodiscus triporus</name>
    <dbReference type="NCBI Taxonomy" id="2934178"/>
    <lineage>
        <taxon>Eukaryota</taxon>
        <taxon>Sar</taxon>
        <taxon>Stramenopiles</taxon>
        <taxon>Ochrophyta</taxon>
        <taxon>Bacillariophyta</taxon>
        <taxon>Coscinodiscophyceae</taxon>
        <taxon>Thalassiosirophycidae</taxon>
        <taxon>Stephanodiscales</taxon>
        <taxon>Stephanodiscaceae</taxon>
        <taxon>Stephanodiscus</taxon>
    </lineage>
</organism>
<comment type="similarity">
    <text evidence="2">Belongs to the ABC transporter superfamily. ABCC family. Conjugate transporter (TC 3.A.1.208) subfamily.</text>
</comment>
<feature type="transmembrane region" description="Helical" evidence="11">
    <location>
        <begin position="228"/>
        <end position="249"/>
    </location>
</feature>
<dbReference type="InterPro" id="IPR011527">
    <property type="entry name" value="ABC1_TM_dom"/>
</dbReference>
<dbReference type="FunFam" id="3.40.50.300:FF:000838">
    <property type="entry name" value="ABC multidrug transporter (Eurofung)"/>
    <property type="match status" value="1"/>
</dbReference>
<evidence type="ECO:0000256" key="5">
    <source>
        <dbReference type="ARBA" id="ARBA00022737"/>
    </source>
</evidence>
<evidence type="ECO:0000256" key="6">
    <source>
        <dbReference type="ARBA" id="ARBA00022741"/>
    </source>
</evidence>
<evidence type="ECO:0000256" key="9">
    <source>
        <dbReference type="ARBA" id="ARBA00023136"/>
    </source>
</evidence>
<keyword evidence="5" id="KW-0677">Repeat</keyword>
<dbReference type="PANTHER" id="PTHR24223:SF456">
    <property type="entry name" value="MULTIDRUG RESISTANCE-ASSOCIATED PROTEIN LETHAL(2)03659"/>
    <property type="match status" value="1"/>
</dbReference>
<feature type="region of interest" description="Disordered" evidence="10">
    <location>
        <begin position="148"/>
        <end position="178"/>
    </location>
</feature>
<evidence type="ECO:0000256" key="1">
    <source>
        <dbReference type="ARBA" id="ARBA00004141"/>
    </source>
</evidence>
<dbReference type="SUPFAM" id="SSF90123">
    <property type="entry name" value="ABC transporter transmembrane region"/>
    <property type="match status" value="2"/>
</dbReference>
<keyword evidence="9 11" id="KW-0472">Membrane</keyword>
<dbReference type="InterPro" id="IPR003439">
    <property type="entry name" value="ABC_transporter-like_ATP-bd"/>
</dbReference>
<evidence type="ECO:0000256" key="11">
    <source>
        <dbReference type="SAM" id="Phobius"/>
    </source>
</evidence>
<dbReference type="SMART" id="SM00382">
    <property type="entry name" value="AAA"/>
    <property type="match status" value="2"/>
</dbReference>
<protein>
    <submittedName>
        <fullName evidence="14">Uncharacterized protein</fullName>
    </submittedName>
</protein>
<evidence type="ECO:0000256" key="3">
    <source>
        <dbReference type="ARBA" id="ARBA00022448"/>
    </source>
</evidence>
<keyword evidence="8 11" id="KW-1133">Transmembrane helix</keyword>
<feature type="domain" description="ABC transporter" evidence="12">
    <location>
        <begin position="1148"/>
        <end position="1387"/>
    </location>
</feature>
<dbReference type="Pfam" id="PF00664">
    <property type="entry name" value="ABC_membrane"/>
    <property type="match status" value="2"/>
</dbReference>
<dbReference type="GO" id="GO:0016020">
    <property type="term" value="C:membrane"/>
    <property type="evidence" value="ECO:0007669"/>
    <property type="project" value="UniProtKB-SubCell"/>
</dbReference>
<dbReference type="InterPro" id="IPR036640">
    <property type="entry name" value="ABC1_TM_sf"/>
</dbReference>
<dbReference type="PROSITE" id="PS00211">
    <property type="entry name" value="ABC_TRANSPORTER_1"/>
    <property type="match status" value="2"/>
</dbReference>
<dbReference type="CDD" id="cd03244">
    <property type="entry name" value="ABCC_MRP_domain2"/>
    <property type="match status" value="1"/>
</dbReference>
<evidence type="ECO:0000313" key="15">
    <source>
        <dbReference type="Proteomes" id="UP001530315"/>
    </source>
</evidence>
<evidence type="ECO:0000256" key="2">
    <source>
        <dbReference type="ARBA" id="ARBA00009726"/>
    </source>
</evidence>
<comment type="subcellular location">
    <subcellularLocation>
        <location evidence="1">Membrane</location>
        <topology evidence="1">Multi-pass membrane protein</topology>
    </subcellularLocation>
</comment>
<dbReference type="PROSITE" id="PS50929">
    <property type="entry name" value="ABC_TM1F"/>
    <property type="match status" value="2"/>
</dbReference>
<feature type="domain" description="ABC transmembrane type-1" evidence="13">
    <location>
        <begin position="773"/>
        <end position="1055"/>
    </location>
</feature>
<evidence type="ECO:0000256" key="10">
    <source>
        <dbReference type="SAM" id="MobiDB-lite"/>
    </source>
</evidence>
<feature type="transmembrane region" description="Helical" evidence="11">
    <location>
        <begin position="1006"/>
        <end position="1024"/>
    </location>
</feature>
<dbReference type="InterPro" id="IPR050173">
    <property type="entry name" value="ABC_transporter_C-like"/>
</dbReference>
<feature type="domain" description="ABC transmembrane type-1" evidence="13">
    <location>
        <begin position="53"/>
        <end position="368"/>
    </location>
</feature>
<feature type="domain" description="ABC transporter" evidence="12">
    <location>
        <begin position="402"/>
        <end position="661"/>
    </location>
</feature>
<dbReference type="CDD" id="cd18579">
    <property type="entry name" value="ABC_6TM_ABCC_D1"/>
    <property type="match status" value="1"/>
</dbReference>
<evidence type="ECO:0000259" key="12">
    <source>
        <dbReference type="PROSITE" id="PS50893"/>
    </source>
</evidence>
<dbReference type="CDD" id="cd18580">
    <property type="entry name" value="ABC_6TM_ABCC_D2"/>
    <property type="match status" value="1"/>
</dbReference>
<dbReference type="InterPro" id="IPR044726">
    <property type="entry name" value="ABCC_6TM_D2"/>
</dbReference>
<keyword evidence="15" id="KW-1185">Reference proteome</keyword>
<name>A0ABD3QV12_9STRA</name>
<evidence type="ECO:0000259" key="13">
    <source>
        <dbReference type="PROSITE" id="PS50929"/>
    </source>
</evidence>
<dbReference type="PANTHER" id="PTHR24223">
    <property type="entry name" value="ATP-BINDING CASSETTE SUB-FAMILY C"/>
    <property type="match status" value="1"/>
</dbReference>
<dbReference type="Gene3D" id="1.20.1560.10">
    <property type="entry name" value="ABC transporter type 1, transmembrane domain"/>
    <property type="match status" value="2"/>
</dbReference>
<evidence type="ECO:0000256" key="8">
    <source>
        <dbReference type="ARBA" id="ARBA00022989"/>
    </source>
</evidence>
<dbReference type="PROSITE" id="PS50893">
    <property type="entry name" value="ABC_TRANSPORTER_2"/>
    <property type="match status" value="2"/>
</dbReference>
<dbReference type="InterPro" id="IPR017871">
    <property type="entry name" value="ABC_transporter-like_CS"/>
</dbReference>
<dbReference type="InterPro" id="IPR003593">
    <property type="entry name" value="AAA+_ATPase"/>
</dbReference>
<keyword evidence="7" id="KW-0067">ATP-binding</keyword>
<proteinExistence type="inferred from homology"/>
<keyword evidence="6" id="KW-0547">Nucleotide-binding</keyword>
<sequence length="1406" mass="153351">MGRAVTRLEEIYGKCRDRALGRRRTRRRDRTSTTSGSIVLGIALLRSQKETLVLTGTLRLLNTIVQSFPALIVARLLRQIEAGRSVRAVKPLTSAFALVSVLSVKMLIENQYFHNVVKCACEVRGSISGMIFDKGMRLSGGGGGAVRKTASGGSGYGKGSSVEDGTEGEGRKRSTAAPDLGSGGVLNLMQSDVTIIEMLTLQLHTLWDGILQTSIYIALLYKFLGPPVIWGVMVLLTTIPINAVTLRILNRLSRKETEAKDARMRKTTESIVNMLLLKLQSWENIFADGIQSHREEELMRLRKRGSVRALNQAISNAVPTITLVVTLSAYAKTGKPIVASTIFTAISLFNQLRFPLLFYPMLIDSMANGKNSLRRISQYLTQEEIAPYVERREKIDGEGGSIEMINGNFLWAWEGESGVDRHVPVPALRNASIYVGPGEIVAVVGDVGSGKSALVKSLIGELSPVPRMVFNQTLQNDGGSHDSVNMPRVTVQGSIAYCAQEAWLPKGTIRESVVFGREYNEERYLNAVYVAGLDGDLAKGLLTHDTDVGEDGSNLSGGQRARVALARAFFEESAGVYILDDPLSALDATVASTVFERVSARLRREKAATVFVTNDPNLPRRCDKVILMGSSGSSSCSQIIDVGTYDELISRGHDLNTIVHHEEEDKDSDEDYECFSSAIALNGDPSVQFPSSNYNATVSNCHADPDCKNTLQQDPVLLAEHVVPQPIEPSQDSFSLTADRRQLSTDDSMSTGAVRLTTYTSYFKSVKSPLLIAGAIASYLISNGSQFFQQLIIARWTDAGKGGAMASSVSAKYLNQLVYAAVMVSVSMYYRSYLTMRVGVRASNDIHRKMLKSVFKAPLSFFSSTPSGQLLTRFGKELDVVDRSLPDGIASVLYCSFQIFFSIVALAGAVSPLLAIPILTVGMFYVKAMGRFRPAARDLKRCESKSRSPIYTHFREALRGAETIRSIPSGRSVWSQQHRSLTDKNISVFYSVKALDRWLSVRLESLGNAVVLTAAVGAVFLTRAGNLKSGAAGWGLTQALSITGLLTVMQLFRLFVALFISAKTQWAVRTLTDAETQFLSVERLSELTNLESKATNGLETEDIKPLMSGEYSGVGEESRSIELNNSIVPLTPESEAALLKSGWPIGHVQFKDVSMRYTPDSPLVLRSLSVDIPAGTTLGVVGRTGSGKSSLLLTLFRLVDVEGAGSITIDGVDIRSLSLEGLRESLSIIPQTPTLFAGTLLYNLDSTGRATAEEAWRALEAASTELARQFRDSDFGLETMISEGGGNLSQGQKQLICLARALLKHRNILVLDEATSSVDTKTDSQVQDTIYREFVQKGVTVITVAHRLDTVLGYDKILVLDAGKMVEFGTPDELLSKNGYLRNLYDADQRNRQKGSKRKLADVSVI</sequence>
<dbReference type="SUPFAM" id="SSF52540">
    <property type="entry name" value="P-loop containing nucleoside triphosphate hydrolases"/>
    <property type="match status" value="2"/>
</dbReference>
<dbReference type="Proteomes" id="UP001530315">
    <property type="component" value="Unassembled WGS sequence"/>
</dbReference>
<dbReference type="Pfam" id="PF00005">
    <property type="entry name" value="ABC_tran"/>
    <property type="match status" value="2"/>
</dbReference>
<feature type="transmembrane region" description="Helical" evidence="11">
    <location>
        <begin position="891"/>
        <end position="924"/>
    </location>
</feature>
<evidence type="ECO:0000313" key="14">
    <source>
        <dbReference type="EMBL" id="KAL3804273.1"/>
    </source>
</evidence>
<reference evidence="14 15" key="1">
    <citation type="submission" date="2024-10" db="EMBL/GenBank/DDBJ databases">
        <title>Updated reference genomes for cyclostephanoid diatoms.</title>
        <authorList>
            <person name="Roberts W.R."/>
            <person name="Alverson A.J."/>
        </authorList>
    </citation>
    <scope>NUCLEOTIDE SEQUENCE [LARGE SCALE GENOMIC DNA]</scope>
    <source>
        <strain evidence="14 15">AJA276-08</strain>
    </source>
</reference>
<keyword evidence="4 11" id="KW-0812">Transmembrane</keyword>
<evidence type="ECO:0000256" key="4">
    <source>
        <dbReference type="ARBA" id="ARBA00022692"/>
    </source>
</evidence>
<feature type="transmembrane region" description="Helical" evidence="11">
    <location>
        <begin position="1036"/>
        <end position="1060"/>
    </location>
</feature>
<dbReference type="InterPro" id="IPR027417">
    <property type="entry name" value="P-loop_NTPase"/>
</dbReference>
<keyword evidence="3" id="KW-0813">Transport</keyword>
<evidence type="ECO:0000256" key="7">
    <source>
        <dbReference type="ARBA" id="ARBA00022840"/>
    </source>
</evidence>